<dbReference type="Pfam" id="PF00135">
    <property type="entry name" value="COesterase"/>
    <property type="match status" value="1"/>
</dbReference>
<dbReference type="InterPro" id="IPR029058">
    <property type="entry name" value="AB_hydrolase_fold"/>
</dbReference>
<evidence type="ECO:0000259" key="6">
    <source>
        <dbReference type="Pfam" id="PF00135"/>
    </source>
</evidence>
<dbReference type="PROSITE" id="PS00122">
    <property type="entry name" value="CARBOXYLESTERASE_B_1"/>
    <property type="match status" value="1"/>
</dbReference>
<dbReference type="GeneID" id="127751011"/>
<evidence type="ECO:0000256" key="2">
    <source>
        <dbReference type="ARBA" id="ARBA00022487"/>
    </source>
</evidence>
<protein>
    <recommendedName>
        <fullName evidence="5">Carboxylic ester hydrolase</fullName>
        <ecNumber evidence="5">3.1.1.-</ecNumber>
    </recommendedName>
</protein>
<name>A0A9C6X630_FRAOC</name>
<proteinExistence type="inferred from homology"/>
<evidence type="ECO:0000256" key="5">
    <source>
        <dbReference type="RuleBase" id="RU361235"/>
    </source>
</evidence>
<evidence type="ECO:0000256" key="4">
    <source>
        <dbReference type="ARBA" id="ARBA00023180"/>
    </source>
</evidence>
<evidence type="ECO:0000256" key="3">
    <source>
        <dbReference type="ARBA" id="ARBA00022801"/>
    </source>
</evidence>
<feature type="domain" description="Carboxylesterase type B" evidence="6">
    <location>
        <begin position="13"/>
        <end position="422"/>
    </location>
</feature>
<dbReference type="Proteomes" id="UP000504606">
    <property type="component" value="Unplaced"/>
</dbReference>
<dbReference type="InterPro" id="IPR050309">
    <property type="entry name" value="Type-B_Carboxylest/Lipase"/>
</dbReference>
<dbReference type="KEGG" id="foc:127751011"/>
<dbReference type="EC" id="3.1.1.-" evidence="5"/>
<evidence type="ECO:0000256" key="1">
    <source>
        <dbReference type="ARBA" id="ARBA00005964"/>
    </source>
</evidence>
<reference evidence="8" key="1">
    <citation type="submission" date="2025-08" db="UniProtKB">
        <authorList>
            <consortium name="RefSeq"/>
        </authorList>
    </citation>
    <scope>IDENTIFICATION</scope>
    <source>
        <tissue evidence="8">Whole organism</tissue>
    </source>
</reference>
<dbReference type="InterPro" id="IPR019826">
    <property type="entry name" value="Carboxylesterase_B_AS"/>
</dbReference>
<dbReference type="SUPFAM" id="SSF53474">
    <property type="entry name" value="alpha/beta-Hydrolases"/>
    <property type="match status" value="1"/>
</dbReference>
<sequence length="450" mass="49935">MALKLGNDGTGSTDLLPVQFYIHGGGFVVFTNQYSGGDFFVHNDVIHVGFEYRLGVFGFLNLQNEIAPGNAGLKDQLAALQWVNRNIQRFGGDPEKVTIVGESAGSMSVHWLTLLPQTEGLFRAAIMKSGAAYDVYTDKPKYFGEQLIKNLSKITPGKSVEDLLLKSTPDQLIAASPPFVEEGPFRPTFISVEKRLVGTGLHLVTQDPESLVLQRVRSAVPMMIGVTSCEMAQSADAQYPYIMPNDPSFLMLVPGAVIPSKDTQRVLNISAEALGYNYEDVQSAIRNQFFKNFSADCDERCRFKQYIVQQGIKLSAIRALRHQAAFSSAPVYAYQYSYPASPNDECAYHGADDFKVWPIFANTSYNGTSPDSLLLRRLVKFISNFIKYMDPVPDMTDADIKLRWPSMKAASPDVYLNIGKELSLPGTDLLGSDGPFWTNLFKKYRDGKSF</sequence>
<evidence type="ECO:0000313" key="7">
    <source>
        <dbReference type="Proteomes" id="UP000504606"/>
    </source>
</evidence>
<accession>A0A9C6X630</accession>
<dbReference type="OrthoDB" id="7611249at2759"/>
<dbReference type="GO" id="GO:0052689">
    <property type="term" value="F:carboxylic ester hydrolase activity"/>
    <property type="evidence" value="ECO:0007669"/>
    <property type="project" value="UniProtKB-KW"/>
</dbReference>
<organism evidence="7 8">
    <name type="scientific">Frankliniella occidentalis</name>
    <name type="common">Western flower thrips</name>
    <name type="synonym">Euthrips occidentalis</name>
    <dbReference type="NCBI Taxonomy" id="133901"/>
    <lineage>
        <taxon>Eukaryota</taxon>
        <taxon>Metazoa</taxon>
        <taxon>Ecdysozoa</taxon>
        <taxon>Arthropoda</taxon>
        <taxon>Hexapoda</taxon>
        <taxon>Insecta</taxon>
        <taxon>Pterygota</taxon>
        <taxon>Neoptera</taxon>
        <taxon>Paraneoptera</taxon>
        <taxon>Thysanoptera</taxon>
        <taxon>Terebrantia</taxon>
        <taxon>Thripoidea</taxon>
        <taxon>Thripidae</taxon>
        <taxon>Frankliniella</taxon>
    </lineage>
</organism>
<dbReference type="Gene3D" id="3.40.50.1820">
    <property type="entry name" value="alpha/beta hydrolase"/>
    <property type="match status" value="1"/>
</dbReference>
<keyword evidence="7" id="KW-1185">Reference proteome</keyword>
<keyword evidence="3 5" id="KW-0378">Hydrolase</keyword>
<comment type="similarity">
    <text evidence="1 5">Belongs to the type-B carboxylesterase/lipase family.</text>
</comment>
<dbReference type="AlphaFoldDB" id="A0A9C6X630"/>
<dbReference type="PANTHER" id="PTHR11559">
    <property type="entry name" value="CARBOXYLESTERASE"/>
    <property type="match status" value="1"/>
</dbReference>
<dbReference type="RefSeq" id="XP_052129827.1">
    <property type="nucleotide sequence ID" value="XM_052273867.1"/>
</dbReference>
<keyword evidence="2" id="KW-0719">Serine esterase</keyword>
<gene>
    <name evidence="8" type="primary">LOC127751011</name>
</gene>
<keyword evidence="4" id="KW-0325">Glycoprotein</keyword>
<evidence type="ECO:0000313" key="8">
    <source>
        <dbReference type="RefSeq" id="XP_052129827.1"/>
    </source>
</evidence>
<dbReference type="InterPro" id="IPR002018">
    <property type="entry name" value="CarbesteraseB"/>
</dbReference>